<reference evidence="1 2" key="1">
    <citation type="submission" date="2010-02" db="EMBL/GenBank/DDBJ databases">
        <authorList>
            <person name="Weinstock G."/>
            <person name="Sodergren E."/>
            <person name="Clifton S."/>
            <person name="Fulton L."/>
            <person name="Fulton B."/>
            <person name="Courtney L."/>
            <person name="Fronick C."/>
            <person name="Harrison M."/>
            <person name="Strong C."/>
            <person name="Farmer C."/>
            <person name="Delahaunty K."/>
            <person name="Markovic C."/>
            <person name="Hall O."/>
            <person name="Minx P."/>
            <person name="Tomlinson C."/>
            <person name="Mitreva M."/>
            <person name="Nelson J."/>
            <person name="Hou S."/>
            <person name="Wollam A."/>
            <person name="Pepin K.H."/>
            <person name="Johnson M."/>
            <person name="Bhonagiri V."/>
            <person name="Zhang X."/>
            <person name="Suruliraj S."/>
            <person name="Warren W."/>
            <person name="Chinwalla A."/>
            <person name="Mardis E.R."/>
            <person name="Wilson R.K."/>
        </authorList>
    </citation>
    <scope>NUCLEOTIDE SEQUENCE [LARGE SCALE GENOMIC DNA]</scope>
    <source>
        <strain evidence="1 2">ATCC 29315</strain>
    </source>
</reference>
<gene>
    <name evidence="1" type="ORF">NEIELOOT_03140</name>
</gene>
<name>D4DVM2_NEIEG</name>
<dbReference type="Proteomes" id="UP000005536">
    <property type="component" value="Unassembled WGS sequence"/>
</dbReference>
<organism evidence="1 2">
    <name type="scientific">Neisseria elongata subsp. glycolytica ATCC 29315</name>
    <dbReference type="NCBI Taxonomy" id="546263"/>
    <lineage>
        <taxon>Bacteria</taxon>
        <taxon>Pseudomonadati</taxon>
        <taxon>Pseudomonadota</taxon>
        <taxon>Betaproteobacteria</taxon>
        <taxon>Neisseriales</taxon>
        <taxon>Neisseriaceae</taxon>
        <taxon>Neisseria</taxon>
    </lineage>
</organism>
<protein>
    <submittedName>
        <fullName evidence="1">Uncharacterized protein</fullName>
    </submittedName>
</protein>
<evidence type="ECO:0000313" key="2">
    <source>
        <dbReference type="Proteomes" id="UP000005536"/>
    </source>
</evidence>
<dbReference type="EMBL" id="ADBF01000261">
    <property type="protein sequence ID" value="EFE48109.1"/>
    <property type="molecule type" value="Genomic_DNA"/>
</dbReference>
<evidence type="ECO:0000313" key="1">
    <source>
        <dbReference type="EMBL" id="EFE48109.1"/>
    </source>
</evidence>
<comment type="caution">
    <text evidence="1">The sequence shown here is derived from an EMBL/GenBank/DDBJ whole genome shotgun (WGS) entry which is preliminary data.</text>
</comment>
<sequence length="44" mass="5010">MFLHGMKYICFIRECASLISGKKIPNVGRALMPDVFKFTCICRA</sequence>
<dbReference type="AlphaFoldDB" id="D4DVM2"/>
<proteinExistence type="predicted"/>
<accession>D4DVM2</accession>